<evidence type="ECO:0000256" key="12">
    <source>
        <dbReference type="ARBA" id="ARBA00023306"/>
    </source>
</evidence>
<dbReference type="InterPro" id="IPR011009">
    <property type="entry name" value="Kinase-like_dom_sf"/>
</dbReference>
<dbReference type="GO" id="GO:0051301">
    <property type="term" value="P:cell division"/>
    <property type="evidence" value="ECO:0007669"/>
    <property type="project" value="UniProtKB-KW"/>
</dbReference>
<evidence type="ECO:0000256" key="6">
    <source>
        <dbReference type="ARBA" id="ARBA00022618"/>
    </source>
</evidence>
<evidence type="ECO:0000256" key="9">
    <source>
        <dbReference type="ARBA" id="ARBA00022777"/>
    </source>
</evidence>
<feature type="binding site" evidence="14">
    <location>
        <position position="49"/>
    </location>
    <ligand>
        <name>ATP</name>
        <dbReference type="ChEBI" id="CHEBI:30616"/>
    </ligand>
</feature>
<reference evidence="19" key="1">
    <citation type="submission" date="2022-07" db="EMBL/GenBank/DDBJ databases">
        <title>Phylogenomic reconstructions and comparative analyses of Kickxellomycotina fungi.</title>
        <authorList>
            <person name="Reynolds N.K."/>
            <person name="Stajich J.E."/>
            <person name="Barry K."/>
            <person name="Grigoriev I.V."/>
            <person name="Crous P."/>
            <person name="Smith M.E."/>
        </authorList>
    </citation>
    <scope>NUCLEOTIDE SEQUENCE</scope>
    <source>
        <strain evidence="19">NBRC 105413</strain>
    </source>
</reference>
<dbReference type="EMBL" id="JANBOH010000027">
    <property type="protein sequence ID" value="KAJ1647516.1"/>
    <property type="molecule type" value="Genomic_DNA"/>
</dbReference>
<keyword evidence="12" id="KW-0131">Cell cycle</keyword>
<dbReference type="GO" id="GO:0005737">
    <property type="term" value="C:cytoplasm"/>
    <property type="evidence" value="ECO:0007669"/>
    <property type="project" value="TreeGrafter"/>
</dbReference>
<evidence type="ECO:0000256" key="4">
    <source>
        <dbReference type="ARBA" id="ARBA00022527"/>
    </source>
</evidence>
<dbReference type="Gene3D" id="3.30.200.20">
    <property type="entry name" value="Phosphorylase Kinase, domain 1"/>
    <property type="match status" value="1"/>
</dbReference>
<keyword evidence="6" id="KW-0132">Cell division</keyword>
<dbReference type="PANTHER" id="PTHR24056">
    <property type="entry name" value="CELL DIVISION PROTEIN KINASE"/>
    <property type="match status" value="1"/>
</dbReference>
<dbReference type="GO" id="GO:0004693">
    <property type="term" value="F:cyclin-dependent protein serine/threonine kinase activity"/>
    <property type="evidence" value="ECO:0007669"/>
    <property type="project" value="TreeGrafter"/>
</dbReference>
<evidence type="ECO:0000256" key="15">
    <source>
        <dbReference type="PROSITE-ProRule" id="PRU10141"/>
    </source>
</evidence>
<dbReference type="GO" id="GO:0070985">
    <property type="term" value="C:transcription factor TFIIK complex"/>
    <property type="evidence" value="ECO:0007669"/>
    <property type="project" value="InterPro"/>
</dbReference>
<dbReference type="GO" id="GO:0008353">
    <property type="term" value="F:RNA polymerase II CTD heptapeptide repeat kinase activity"/>
    <property type="evidence" value="ECO:0007669"/>
    <property type="project" value="UniProtKB-EC"/>
</dbReference>
<evidence type="ECO:0000256" key="5">
    <source>
        <dbReference type="ARBA" id="ARBA00022553"/>
    </source>
</evidence>
<dbReference type="Pfam" id="PF00069">
    <property type="entry name" value="Pkinase"/>
    <property type="match status" value="1"/>
</dbReference>
<organism evidence="19 20">
    <name type="scientific">Coemansia asiatica</name>
    <dbReference type="NCBI Taxonomy" id="1052880"/>
    <lineage>
        <taxon>Eukaryota</taxon>
        <taxon>Fungi</taxon>
        <taxon>Fungi incertae sedis</taxon>
        <taxon>Zoopagomycota</taxon>
        <taxon>Kickxellomycotina</taxon>
        <taxon>Kickxellomycetes</taxon>
        <taxon>Kickxellales</taxon>
        <taxon>Kickxellaceae</taxon>
        <taxon>Coemansia</taxon>
    </lineage>
</organism>
<dbReference type="GO" id="GO:0005524">
    <property type="term" value="F:ATP binding"/>
    <property type="evidence" value="ECO:0007669"/>
    <property type="project" value="UniProtKB-UniRule"/>
</dbReference>
<dbReference type="SMART" id="SM00220">
    <property type="entry name" value="S_TKc"/>
    <property type="match status" value="1"/>
</dbReference>
<dbReference type="AlphaFoldDB" id="A0A9W8CMD3"/>
<evidence type="ECO:0000256" key="10">
    <source>
        <dbReference type="ARBA" id="ARBA00022840"/>
    </source>
</evidence>
<dbReference type="EC" id="2.7.11.23" evidence="3"/>
<evidence type="ECO:0000256" key="17">
    <source>
        <dbReference type="SAM" id="MobiDB-lite"/>
    </source>
</evidence>
<name>A0A9W8CMD3_9FUNG</name>
<feature type="domain" description="Protein kinase" evidence="18">
    <location>
        <begin position="20"/>
        <end position="300"/>
    </location>
</feature>
<dbReference type="InterPro" id="IPR050108">
    <property type="entry name" value="CDK"/>
</dbReference>
<keyword evidence="9 19" id="KW-0418">Kinase</keyword>
<dbReference type="PROSITE" id="PS00108">
    <property type="entry name" value="PROTEIN_KINASE_ST"/>
    <property type="match status" value="1"/>
</dbReference>
<keyword evidence="5" id="KW-0597">Phosphoprotein</keyword>
<feature type="region of interest" description="Disordered" evidence="17">
    <location>
        <begin position="323"/>
        <end position="391"/>
    </location>
</feature>
<keyword evidence="4 16" id="KW-0723">Serine/threonine-protein kinase</keyword>
<feature type="compositionally biased region" description="Basic and acidic residues" evidence="17">
    <location>
        <begin position="333"/>
        <end position="344"/>
    </location>
</feature>
<dbReference type="InterPro" id="IPR017441">
    <property type="entry name" value="Protein_kinase_ATP_BS"/>
</dbReference>
<dbReference type="PROSITE" id="PS50011">
    <property type="entry name" value="PROTEIN_KINASE_DOM"/>
    <property type="match status" value="1"/>
</dbReference>
<dbReference type="CDD" id="cd07841">
    <property type="entry name" value="STKc_CDK7"/>
    <property type="match status" value="1"/>
</dbReference>
<dbReference type="PANTHER" id="PTHR24056:SF0">
    <property type="entry name" value="CYCLIN-DEPENDENT KINASE 7"/>
    <property type="match status" value="1"/>
</dbReference>
<evidence type="ECO:0000313" key="19">
    <source>
        <dbReference type="EMBL" id="KAJ1647516.1"/>
    </source>
</evidence>
<dbReference type="PROSITE" id="PS00107">
    <property type="entry name" value="PROTEIN_KINASE_ATP"/>
    <property type="match status" value="1"/>
</dbReference>
<evidence type="ECO:0000256" key="1">
    <source>
        <dbReference type="ARBA" id="ARBA00004123"/>
    </source>
</evidence>
<evidence type="ECO:0000256" key="14">
    <source>
        <dbReference type="PIRSR" id="PIRSR637770-2"/>
    </source>
</evidence>
<dbReference type="SUPFAM" id="SSF56112">
    <property type="entry name" value="Protein kinase-like (PK-like)"/>
    <property type="match status" value="1"/>
</dbReference>
<dbReference type="GO" id="GO:0032968">
    <property type="term" value="P:positive regulation of transcription elongation by RNA polymerase II"/>
    <property type="evidence" value="ECO:0007669"/>
    <property type="project" value="UniProtKB-ARBA"/>
</dbReference>
<evidence type="ECO:0000256" key="7">
    <source>
        <dbReference type="ARBA" id="ARBA00022679"/>
    </source>
</evidence>
<feature type="compositionally biased region" description="Gly residues" evidence="17">
    <location>
        <begin position="366"/>
        <end position="377"/>
    </location>
</feature>
<feature type="region of interest" description="Disordered" evidence="17">
    <location>
        <begin position="299"/>
        <end position="318"/>
    </location>
</feature>
<keyword evidence="8 14" id="KW-0547">Nucleotide-binding</keyword>
<evidence type="ECO:0000256" key="13">
    <source>
        <dbReference type="PIRSR" id="PIRSR637770-1"/>
    </source>
</evidence>
<dbReference type="FunFam" id="3.30.200.20:FF:000554">
    <property type="entry name" value="CMGC/CDK/CDK7 protein kinase"/>
    <property type="match status" value="1"/>
</dbReference>
<proteinExistence type="inferred from homology"/>
<comment type="subcellular location">
    <subcellularLocation>
        <location evidence="1">Nucleus</location>
    </subcellularLocation>
</comment>
<dbReference type="InterPro" id="IPR000719">
    <property type="entry name" value="Prot_kinase_dom"/>
</dbReference>
<keyword evidence="10 14" id="KW-0067">ATP-binding</keyword>
<dbReference type="FunFam" id="1.10.510.10:FF:000097">
    <property type="entry name" value="Putative cyclin-dependent kinase 7"/>
    <property type="match status" value="1"/>
</dbReference>
<evidence type="ECO:0000256" key="2">
    <source>
        <dbReference type="ARBA" id="ARBA00006485"/>
    </source>
</evidence>
<keyword evidence="11" id="KW-0539">Nucleus</keyword>
<evidence type="ECO:0000256" key="16">
    <source>
        <dbReference type="RuleBase" id="RU000304"/>
    </source>
</evidence>
<feature type="binding site" evidence="15">
    <location>
        <position position="50"/>
    </location>
    <ligand>
        <name>ATP</name>
        <dbReference type="ChEBI" id="CHEBI:30616"/>
    </ligand>
</feature>
<dbReference type="InterPro" id="IPR008271">
    <property type="entry name" value="Ser/Thr_kinase_AS"/>
</dbReference>
<keyword evidence="7 19" id="KW-0808">Transferase</keyword>
<dbReference type="InterPro" id="IPR037770">
    <property type="entry name" value="CDK7"/>
</dbReference>
<dbReference type="Gene3D" id="1.10.510.10">
    <property type="entry name" value="Transferase(Phosphotransferase) domain 1"/>
    <property type="match status" value="1"/>
</dbReference>
<gene>
    <name evidence="19" type="primary">KIN28</name>
    <name evidence="19" type="ORF">LPJ64_001112</name>
</gene>
<accession>A0A9W8CMD3</accession>
<comment type="caution">
    <text evidence="19">The sequence shown here is derived from an EMBL/GenBank/DDBJ whole genome shotgun (WGS) entry which is preliminary data.</text>
</comment>
<evidence type="ECO:0000256" key="8">
    <source>
        <dbReference type="ARBA" id="ARBA00022741"/>
    </source>
</evidence>
<feature type="binding site" evidence="14">
    <location>
        <begin position="26"/>
        <end position="34"/>
    </location>
    <ligand>
        <name>ATP</name>
        <dbReference type="ChEBI" id="CHEBI:30616"/>
    </ligand>
</feature>
<evidence type="ECO:0000256" key="11">
    <source>
        <dbReference type="ARBA" id="ARBA00023242"/>
    </source>
</evidence>
<feature type="active site" description="Proton acceptor" evidence="13">
    <location>
        <position position="142"/>
    </location>
</feature>
<keyword evidence="20" id="KW-1185">Reference proteome</keyword>
<sequence length="391" mass="43319">MTATEAVFGEDINKETESLYKKQRKLGEGTYAVVYQGQHIKTGRTVAIKKIKVGNMRSGLDMSAIREVKALQELRHPNVIELVDVFSHKTNLNLVLEYLDTDLEIVIKEKNLVFMPADIKSWMMMALRGLDHCHKCWLLHRDLKPNNLLIASDGQLKLADFGLARDFGDVKRAMTSNTVTRWYRAPELLLGATNYTGAIDIWAMGCIFAELLLRAPYLPGDSDIEQLTTIFKARGTPTEEEWPGMSKLPAGFKFDKYPRPQFSDLFQGASEDALVLMNLMLTFNPTNRISAGDALRHPYFSNMPRPTKPAKLSRPKKEQAAEIAADGEMANNEDSRKRQFKDAFSDDDVFGSRPMIAGQANNATAAGGGGGGGGGDGPANKRMDMRISSPA</sequence>
<evidence type="ECO:0000259" key="18">
    <source>
        <dbReference type="PROSITE" id="PS50011"/>
    </source>
</evidence>
<evidence type="ECO:0000313" key="20">
    <source>
        <dbReference type="Proteomes" id="UP001145021"/>
    </source>
</evidence>
<dbReference type="Proteomes" id="UP001145021">
    <property type="component" value="Unassembled WGS sequence"/>
</dbReference>
<evidence type="ECO:0000256" key="3">
    <source>
        <dbReference type="ARBA" id="ARBA00012409"/>
    </source>
</evidence>
<protein>
    <recommendedName>
        <fullName evidence="3">[RNA-polymerase]-subunit kinase</fullName>
        <ecNumber evidence="3">2.7.11.23</ecNumber>
    </recommendedName>
</protein>
<comment type="similarity">
    <text evidence="2">Belongs to the protein kinase superfamily. CMGC Ser/Thr protein kinase family. CDC2/CDKX subfamily.</text>
</comment>